<dbReference type="Proteomes" id="UP000077428">
    <property type="component" value="Unassembled WGS sequence"/>
</dbReference>
<protein>
    <submittedName>
        <fullName evidence="1">Uncharacterized protein</fullName>
    </submittedName>
</protein>
<name>A0A166B8T9_METOA</name>
<comment type="caution">
    <text evidence="1">The sequence shown here is derived from an EMBL/GenBank/DDBJ whole genome shotgun (WGS) entry which is preliminary data.</text>
</comment>
<evidence type="ECO:0000313" key="1">
    <source>
        <dbReference type="EMBL" id="KZX13023.1"/>
    </source>
</evidence>
<keyword evidence="2" id="KW-1185">Reference proteome</keyword>
<proteinExistence type="predicted"/>
<dbReference type="STRING" id="66851.MBORA_09240"/>
<organism evidence="1 2">
    <name type="scientific">Methanobrevibacter oralis</name>
    <dbReference type="NCBI Taxonomy" id="66851"/>
    <lineage>
        <taxon>Archaea</taxon>
        <taxon>Methanobacteriati</taxon>
        <taxon>Methanobacteriota</taxon>
        <taxon>Methanomada group</taxon>
        <taxon>Methanobacteria</taxon>
        <taxon>Methanobacteriales</taxon>
        <taxon>Methanobacteriaceae</taxon>
        <taxon>Methanobrevibacter</taxon>
    </lineage>
</organism>
<dbReference type="RefSeq" id="WP_042693996.1">
    <property type="nucleotide sequence ID" value="NZ_CABMAB010000031.1"/>
</dbReference>
<reference evidence="2" key="1">
    <citation type="journal article" date="2016" name="Genome Announc.">
        <title>Draft Genome Sequences of Methanobrevibacter curvatus DSM11111, Methanobrevibacter cuticularis DSM11139, Methanobrevibacter filiformis DSM11501, and Methanobrevibacter oralis DSM7256.</title>
        <authorList>
            <person name="Poehlein A."/>
            <person name="Seedorf H."/>
        </authorList>
    </citation>
    <scope>NUCLEOTIDE SEQUENCE [LARGE SCALE GENOMIC DNA]</scope>
    <source>
        <strain evidence="2">DSM 7256 / JCM 30027 / ZR</strain>
    </source>
</reference>
<accession>A0A166B8T9</accession>
<dbReference type="AlphaFoldDB" id="A0A166B8T9"/>
<evidence type="ECO:0000313" key="2">
    <source>
        <dbReference type="Proteomes" id="UP000077428"/>
    </source>
</evidence>
<sequence>MNNQNLAIFLILLICITGVLIGISESQDDVNSTQKSANLNISEDNSSNNNQSSNILINVSLECK</sequence>
<dbReference type="EMBL" id="LWMU01000059">
    <property type="protein sequence ID" value="KZX13023.1"/>
    <property type="molecule type" value="Genomic_DNA"/>
</dbReference>
<dbReference type="PATRIC" id="fig|66851.6.peg.1015"/>
<gene>
    <name evidence="1" type="ORF">MBORA_09240</name>
</gene>